<dbReference type="Proteomes" id="UP000281771">
    <property type="component" value="Unassembled WGS sequence"/>
</dbReference>
<dbReference type="InterPro" id="IPR046947">
    <property type="entry name" value="LytR-like"/>
</dbReference>
<dbReference type="EMBL" id="RQZA01000003">
    <property type="protein sequence ID" value="RRD31563.1"/>
    <property type="molecule type" value="Genomic_DNA"/>
</dbReference>
<organism evidence="2 3">
    <name type="scientific">Streptococcus minor</name>
    <dbReference type="NCBI Taxonomy" id="229549"/>
    <lineage>
        <taxon>Bacteria</taxon>
        <taxon>Bacillati</taxon>
        <taxon>Bacillota</taxon>
        <taxon>Bacilli</taxon>
        <taxon>Lactobacillales</taxon>
        <taxon>Streptococcaceae</taxon>
        <taxon>Streptococcus</taxon>
    </lineage>
</organism>
<dbReference type="RefSeq" id="WP_018166699.1">
    <property type="nucleotide sequence ID" value="NZ_RQZA01000003.1"/>
</dbReference>
<dbReference type="STRING" id="1123309.GCA_000377005_00774"/>
<proteinExistence type="predicted"/>
<dbReference type="GO" id="GO:0000156">
    <property type="term" value="F:phosphorelay response regulator activity"/>
    <property type="evidence" value="ECO:0007669"/>
    <property type="project" value="InterPro"/>
</dbReference>
<dbReference type="GO" id="GO:0003677">
    <property type="term" value="F:DNA binding"/>
    <property type="evidence" value="ECO:0007669"/>
    <property type="project" value="InterPro"/>
</dbReference>
<evidence type="ECO:0000259" key="1">
    <source>
        <dbReference type="PROSITE" id="PS50930"/>
    </source>
</evidence>
<name>A0A3P1VGQ7_9STRE</name>
<dbReference type="InterPro" id="IPR007492">
    <property type="entry name" value="LytTR_DNA-bd_dom"/>
</dbReference>
<dbReference type="Gene3D" id="2.40.50.1020">
    <property type="entry name" value="LytTr DNA-binding domain"/>
    <property type="match status" value="1"/>
</dbReference>
<dbReference type="PANTHER" id="PTHR37299">
    <property type="entry name" value="TRANSCRIPTIONAL REGULATOR-RELATED"/>
    <property type="match status" value="1"/>
</dbReference>
<feature type="domain" description="HTH LytTR-type" evidence="1">
    <location>
        <begin position="42"/>
        <end position="146"/>
    </location>
</feature>
<dbReference type="SMART" id="SM00850">
    <property type="entry name" value="LytTR"/>
    <property type="match status" value="1"/>
</dbReference>
<accession>A0A3P1VGQ7</accession>
<dbReference type="PANTHER" id="PTHR37299:SF4">
    <property type="entry name" value="TRANSCRIPTIONAL REGULATOR"/>
    <property type="match status" value="1"/>
</dbReference>
<reference evidence="2 3" key="1">
    <citation type="submission" date="2018-11" db="EMBL/GenBank/DDBJ databases">
        <title>Genomes From Bacteria Associated with the Canine Oral Cavity: a Test Case for Automated Genome-Based Taxonomic Assignment.</title>
        <authorList>
            <person name="Coil D.A."/>
            <person name="Jospin G."/>
            <person name="Darling A.E."/>
            <person name="Wallis C."/>
            <person name="Davis I.J."/>
            <person name="Harris S."/>
            <person name="Eisen J.A."/>
            <person name="Holcombe L.J."/>
            <person name="O'Flynn C."/>
        </authorList>
    </citation>
    <scope>NUCLEOTIDE SEQUENCE [LARGE SCALE GENOMIC DNA]</scope>
    <source>
        <strain evidence="2 3">OH4621_COT-116</strain>
    </source>
</reference>
<evidence type="ECO:0000313" key="2">
    <source>
        <dbReference type="EMBL" id="RRD31563.1"/>
    </source>
</evidence>
<keyword evidence="3" id="KW-1185">Reference proteome</keyword>
<protein>
    <submittedName>
        <fullName evidence="2">LytTR family transcriptional regulator</fullName>
    </submittedName>
</protein>
<dbReference type="PROSITE" id="PS50930">
    <property type="entry name" value="HTH_LYTTR"/>
    <property type="match status" value="1"/>
</dbReference>
<dbReference type="Pfam" id="PF04397">
    <property type="entry name" value="LytTR"/>
    <property type="match status" value="1"/>
</dbReference>
<sequence>MKIRIELDDSLNDIEVVIRASHLSEELEQIQQALSQVSRPQLIFYKGSSEYFLDLADILFFETDGTRIFGHTRDNAYEVKFKLYELENSLPKTFCRISKSSIVNTRSIYSLDKSFSGTSTIRFYDTVKQIHVSRHYYQLLKEKLRETR</sequence>
<evidence type="ECO:0000313" key="3">
    <source>
        <dbReference type="Proteomes" id="UP000281771"/>
    </source>
</evidence>
<gene>
    <name evidence="2" type="ORF">EII38_04905</name>
</gene>
<dbReference type="AlphaFoldDB" id="A0A3P1VGQ7"/>
<comment type="caution">
    <text evidence="2">The sequence shown here is derived from an EMBL/GenBank/DDBJ whole genome shotgun (WGS) entry which is preliminary data.</text>
</comment>